<dbReference type="RefSeq" id="WP_193867545.1">
    <property type="nucleotide sequence ID" value="NZ_JADEWU010000001.1"/>
</dbReference>
<reference evidence="2 3" key="1">
    <citation type="submission" date="2020-10" db="EMBL/GenBank/DDBJ databases">
        <authorList>
            <person name="Castelo-Branco R."/>
            <person name="Eusebio N."/>
            <person name="Adriana R."/>
            <person name="Vieira A."/>
            <person name="Brugerolle De Fraissinette N."/>
            <person name="Rezende De Castro R."/>
            <person name="Schneider M.P."/>
            <person name="Vasconcelos V."/>
            <person name="Leao P.N."/>
        </authorList>
    </citation>
    <scope>NUCLEOTIDE SEQUENCE [LARGE SCALE GENOMIC DNA]</scope>
    <source>
        <strain evidence="2 3">LEGE 06226</strain>
    </source>
</reference>
<proteinExistence type="predicted"/>
<dbReference type="Proteomes" id="UP000640725">
    <property type="component" value="Unassembled WGS sequence"/>
</dbReference>
<evidence type="ECO:0000313" key="2">
    <source>
        <dbReference type="EMBL" id="MBE9141797.1"/>
    </source>
</evidence>
<dbReference type="Gene3D" id="3.90.70.10">
    <property type="entry name" value="Cysteine proteinases"/>
    <property type="match status" value="1"/>
</dbReference>
<gene>
    <name evidence="2" type="ORF">IQ236_00990</name>
</gene>
<keyword evidence="3" id="KW-1185">Reference proteome</keyword>
<sequence>MSINLPVEHFFQYTNIWYPQDSCAATCITMVMKHYGYPGTHNEIKDKLYTELEQRGLHRQNGIDLAEVFNILMKDVAIDNFTMQGRIEDVKRTLENQNPVVVHTQLTTQGHIILLRGYDETGFWVNDPYGEWFPDGYRTDLNGENLHYSYDLINQTVFFDPGQTGWVHLFHRI</sequence>
<dbReference type="EMBL" id="JADEWU010000001">
    <property type="protein sequence ID" value="MBE9141797.1"/>
    <property type="molecule type" value="Genomic_DNA"/>
</dbReference>
<evidence type="ECO:0000313" key="3">
    <source>
        <dbReference type="Proteomes" id="UP000640725"/>
    </source>
</evidence>
<name>A0ABR9U5V5_9CYAN</name>
<protein>
    <submittedName>
        <fullName evidence="2">C39 family peptidase</fullName>
    </submittedName>
</protein>
<organism evidence="2 3">
    <name type="scientific">Planktothrix mougeotii LEGE 06226</name>
    <dbReference type="NCBI Taxonomy" id="1828728"/>
    <lineage>
        <taxon>Bacteria</taxon>
        <taxon>Bacillati</taxon>
        <taxon>Cyanobacteriota</taxon>
        <taxon>Cyanophyceae</taxon>
        <taxon>Oscillatoriophycideae</taxon>
        <taxon>Oscillatoriales</taxon>
        <taxon>Microcoleaceae</taxon>
        <taxon>Planktothrix</taxon>
    </lineage>
</organism>
<comment type="caution">
    <text evidence="2">The sequence shown here is derived from an EMBL/GenBank/DDBJ whole genome shotgun (WGS) entry which is preliminary data.</text>
</comment>
<dbReference type="Pfam" id="PF13529">
    <property type="entry name" value="Peptidase_C39_2"/>
    <property type="match status" value="1"/>
</dbReference>
<feature type="domain" description="Peptidase C39-like" evidence="1">
    <location>
        <begin position="7"/>
        <end position="129"/>
    </location>
</feature>
<accession>A0ABR9U5V5</accession>
<evidence type="ECO:0000259" key="1">
    <source>
        <dbReference type="Pfam" id="PF13529"/>
    </source>
</evidence>
<dbReference type="InterPro" id="IPR039564">
    <property type="entry name" value="Peptidase_C39-like"/>
</dbReference>